<gene>
    <name evidence="1" type="ORF">PQG43_09060</name>
</gene>
<dbReference type="RefSeq" id="WP_276344431.1">
    <property type="nucleotide sequence ID" value="NZ_JARJOW010000006.1"/>
</dbReference>
<dbReference type="EMBL" id="JARJOW010000006">
    <property type="protein sequence ID" value="MDF5691011.1"/>
    <property type="molecule type" value="Genomic_DNA"/>
</dbReference>
<proteinExistence type="predicted"/>
<evidence type="ECO:0008006" key="3">
    <source>
        <dbReference type="Google" id="ProtNLM"/>
    </source>
</evidence>
<comment type="caution">
    <text evidence="1">The sequence shown here is derived from an EMBL/GenBank/DDBJ whole genome shotgun (WGS) entry which is preliminary data.</text>
</comment>
<sequence length="54" mass="6293">MENQINENQKKLSNLLKENCLKKEWKSPSITNWELEKNLNFKSVAKIVDGSSRS</sequence>
<accession>A0ABT6BKK7</accession>
<evidence type="ECO:0000313" key="1">
    <source>
        <dbReference type="EMBL" id="MDF5691011.1"/>
    </source>
</evidence>
<keyword evidence="2" id="KW-1185">Reference proteome</keyword>
<organism evidence="1 2">
    <name type="scientific">Aquirufa aurantiipilula</name>
    <dbReference type="NCBI Taxonomy" id="2696561"/>
    <lineage>
        <taxon>Bacteria</taxon>
        <taxon>Pseudomonadati</taxon>
        <taxon>Bacteroidota</taxon>
        <taxon>Cytophagia</taxon>
        <taxon>Cytophagales</taxon>
        <taxon>Flectobacillaceae</taxon>
        <taxon>Aquirufa</taxon>
    </lineage>
</organism>
<evidence type="ECO:0000313" key="2">
    <source>
        <dbReference type="Proteomes" id="UP001321344"/>
    </source>
</evidence>
<protein>
    <recommendedName>
        <fullName evidence="3">XRE family transcriptional regulator</fullName>
    </recommendedName>
</protein>
<reference evidence="1 2" key="1">
    <citation type="submission" date="2023-03" db="EMBL/GenBank/DDBJ databases">
        <title>Genome sequencing of Aquirufa.</title>
        <authorList>
            <person name="Pitt A."/>
            <person name="Hahn M.W."/>
        </authorList>
    </citation>
    <scope>NUCLEOTIDE SEQUENCE [LARGE SCALE GENOMIC DNA]</scope>
    <source>
        <strain evidence="1 2">WAEICH-18A</strain>
    </source>
</reference>
<name>A0ABT6BKK7_9BACT</name>
<dbReference type="Proteomes" id="UP001321344">
    <property type="component" value="Unassembled WGS sequence"/>
</dbReference>